<dbReference type="PROSITE" id="PS50977">
    <property type="entry name" value="HTH_TETR_2"/>
    <property type="match status" value="1"/>
</dbReference>
<evidence type="ECO:0000256" key="1">
    <source>
        <dbReference type="ARBA" id="ARBA00002856"/>
    </source>
</evidence>
<dbReference type="GO" id="GO:0003700">
    <property type="term" value="F:DNA-binding transcription factor activity"/>
    <property type="evidence" value="ECO:0007669"/>
    <property type="project" value="TreeGrafter"/>
</dbReference>
<protein>
    <submittedName>
        <fullName evidence="8">Transcriptional regulator</fullName>
    </submittedName>
</protein>
<name>A0A2L0FBK2_SORCE</name>
<evidence type="ECO:0000256" key="4">
    <source>
        <dbReference type="ARBA" id="ARBA00023125"/>
    </source>
</evidence>
<comment type="function">
    <text evidence="1">TetR is the repressor of the tetracycline resistance element; its N-terminal region forms a helix-turn-helix structure and binds DNA. Binding of tetracycline to TetR reduces the repressor affinity for the tetracycline resistance gene (tetA) promoter operator sites.</text>
</comment>
<dbReference type="InterPro" id="IPR001647">
    <property type="entry name" value="HTH_TetR"/>
</dbReference>
<dbReference type="AlphaFoldDB" id="A0A2L0FBK2"/>
<dbReference type="GO" id="GO:0045892">
    <property type="term" value="P:negative regulation of DNA-templated transcription"/>
    <property type="evidence" value="ECO:0007669"/>
    <property type="project" value="InterPro"/>
</dbReference>
<evidence type="ECO:0000256" key="2">
    <source>
        <dbReference type="ARBA" id="ARBA00022491"/>
    </source>
</evidence>
<dbReference type="Gene3D" id="1.10.357.10">
    <property type="entry name" value="Tetracycline Repressor, domain 2"/>
    <property type="match status" value="1"/>
</dbReference>
<dbReference type="PANTHER" id="PTHR30055">
    <property type="entry name" value="HTH-TYPE TRANSCRIPTIONAL REGULATOR RUTR"/>
    <property type="match status" value="1"/>
</dbReference>
<evidence type="ECO:0000313" key="8">
    <source>
        <dbReference type="EMBL" id="AUX48852.1"/>
    </source>
</evidence>
<dbReference type="GO" id="GO:0000976">
    <property type="term" value="F:transcription cis-regulatory region binding"/>
    <property type="evidence" value="ECO:0007669"/>
    <property type="project" value="TreeGrafter"/>
</dbReference>
<evidence type="ECO:0000313" key="9">
    <source>
        <dbReference type="Proteomes" id="UP000238348"/>
    </source>
</evidence>
<dbReference type="Proteomes" id="UP000238348">
    <property type="component" value="Chromosome"/>
</dbReference>
<dbReference type="SUPFAM" id="SSF46689">
    <property type="entry name" value="Homeodomain-like"/>
    <property type="match status" value="1"/>
</dbReference>
<dbReference type="OrthoDB" id="329481at2"/>
<keyword evidence="4 6" id="KW-0238">DNA-binding</keyword>
<sequence>MYAVKAMPRPRSLSHPGIAAAALALIDREGLAALSMRAVASELGMSTMALYRYVNDREQLERLVVDLVLSAVDVAVPARAPWGKRVTILVERVRDAVRAHPSVVPLTLTHRHSSEGVRRFGEALLGVLTEAGFAGAQRVIAFRSLISYVIGALQAEHLGPLSGEGTTQLAELSEADYPFLSATARDARRVPPDQEFFGGLAIVLRGLQVDEERAR</sequence>
<reference evidence="8 9" key="1">
    <citation type="submission" date="2015-09" db="EMBL/GenBank/DDBJ databases">
        <title>Sorangium comparison.</title>
        <authorList>
            <person name="Zaburannyi N."/>
            <person name="Bunk B."/>
            <person name="Overmann J."/>
            <person name="Mueller R."/>
        </authorList>
    </citation>
    <scope>NUCLEOTIDE SEQUENCE [LARGE SCALE GENOMIC DNA]</scope>
    <source>
        <strain evidence="8 9">So ce26</strain>
    </source>
</reference>
<keyword evidence="3" id="KW-0805">Transcription regulation</keyword>
<gene>
    <name evidence="8" type="primary">ompR</name>
    <name evidence="8" type="ORF">SOCE26_103950</name>
</gene>
<keyword evidence="2" id="KW-0678">Repressor</keyword>
<dbReference type="PRINTS" id="PR00400">
    <property type="entry name" value="TETREPRESSOR"/>
</dbReference>
<evidence type="ECO:0000256" key="6">
    <source>
        <dbReference type="PROSITE-ProRule" id="PRU00335"/>
    </source>
</evidence>
<evidence type="ECO:0000259" key="7">
    <source>
        <dbReference type="PROSITE" id="PS50977"/>
    </source>
</evidence>
<keyword evidence="5" id="KW-0804">Transcription</keyword>
<organism evidence="8 9">
    <name type="scientific">Sorangium cellulosum</name>
    <name type="common">Polyangium cellulosum</name>
    <dbReference type="NCBI Taxonomy" id="56"/>
    <lineage>
        <taxon>Bacteria</taxon>
        <taxon>Pseudomonadati</taxon>
        <taxon>Myxococcota</taxon>
        <taxon>Polyangia</taxon>
        <taxon>Polyangiales</taxon>
        <taxon>Polyangiaceae</taxon>
        <taxon>Sorangium</taxon>
    </lineage>
</organism>
<dbReference type="InterPro" id="IPR036271">
    <property type="entry name" value="Tet_transcr_reg_TetR-rel_C_sf"/>
</dbReference>
<dbReference type="InterPro" id="IPR009057">
    <property type="entry name" value="Homeodomain-like_sf"/>
</dbReference>
<dbReference type="PANTHER" id="PTHR30055:SF151">
    <property type="entry name" value="TRANSCRIPTIONAL REGULATORY PROTEIN"/>
    <property type="match status" value="1"/>
</dbReference>
<dbReference type="SUPFAM" id="SSF48498">
    <property type="entry name" value="Tetracyclin repressor-like, C-terminal domain"/>
    <property type="match status" value="1"/>
</dbReference>
<proteinExistence type="predicted"/>
<dbReference type="Pfam" id="PF00440">
    <property type="entry name" value="TetR_N"/>
    <property type="match status" value="1"/>
</dbReference>
<dbReference type="InterPro" id="IPR050109">
    <property type="entry name" value="HTH-type_TetR-like_transc_reg"/>
</dbReference>
<feature type="domain" description="HTH tetR-type" evidence="7">
    <location>
        <begin position="12"/>
        <end position="72"/>
    </location>
</feature>
<dbReference type="EMBL" id="CP012673">
    <property type="protein sequence ID" value="AUX48852.1"/>
    <property type="molecule type" value="Genomic_DNA"/>
</dbReference>
<dbReference type="GO" id="GO:0046677">
    <property type="term" value="P:response to antibiotic"/>
    <property type="evidence" value="ECO:0007669"/>
    <property type="project" value="InterPro"/>
</dbReference>
<feature type="DNA-binding region" description="H-T-H motif" evidence="6">
    <location>
        <begin position="35"/>
        <end position="54"/>
    </location>
</feature>
<accession>A0A2L0FBK2</accession>
<dbReference type="Pfam" id="PF02909">
    <property type="entry name" value="TetR_C_1"/>
    <property type="match status" value="1"/>
</dbReference>
<dbReference type="InterPro" id="IPR003012">
    <property type="entry name" value="Tet_transcr_reg_TetR"/>
</dbReference>
<evidence type="ECO:0000256" key="5">
    <source>
        <dbReference type="ARBA" id="ARBA00023163"/>
    </source>
</evidence>
<dbReference type="InterPro" id="IPR004111">
    <property type="entry name" value="Repressor_TetR_C"/>
</dbReference>
<evidence type="ECO:0000256" key="3">
    <source>
        <dbReference type="ARBA" id="ARBA00023015"/>
    </source>
</evidence>